<comment type="similarity">
    <text evidence="2">Belongs to the class-II aminoacyl-tRNA synthetase family. Type-1 seryl-tRNA synthetase subfamily.</text>
</comment>
<accession>T1AKU4</accession>
<evidence type="ECO:0000256" key="4">
    <source>
        <dbReference type="ARBA" id="ARBA00022917"/>
    </source>
</evidence>
<dbReference type="GO" id="GO:0000166">
    <property type="term" value="F:nucleotide binding"/>
    <property type="evidence" value="ECO:0007669"/>
    <property type="project" value="InterPro"/>
</dbReference>
<name>T1AKU4_9ZZZZ</name>
<dbReference type="InterPro" id="IPR042103">
    <property type="entry name" value="SerRS_1_N_sf"/>
</dbReference>
<dbReference type="InterPro" id="IPR010978">
    <property type="entry name" value="tRNA-bd_arm"/>
</dbReference>
<evidence type="ECO:0000259" key="9">
    <source>
        <dbReference type="Pfam" id="PF02403"/>
    </source>
</evidence>
<dbReference type="SUPFAM" id="SSF46589">
    <property type="entry name" value="tRNA-binding arm"/>
    <property type="match status" value="1"/>
</dbReference>
<evidence type="ECO:0000256" key="2">
    <source>
        <dbReference type="ARBA" id="ARBA00010728"/>
    </source>
</evidence>
<keyword evidence="10" id="KW-0436">Ligase</keyword>
<feature type="domain" description="Serine-tRNA synthetase type1 N-terminal" evidence="9">
    <location>
        <begin position="1"/>
        <end position="109"/>
    </location>
</feature>
<proteinExistence type="inferred from homology"/>
<keyword evidence="8" id="KW-0175">Coiled coil</keyword>
<reference evidence="10" key="2">
    <citation type="journal article" date="2014" name="ISME J.">
        <title>Microbial stratification in low pH oxic and suboxic macroscopic growths along an acid mine drainage.</title>
        <authorList>
            <person name="Mendez-Garcia C."/>
            <person name="Mesa V."/>
            <person name="Sprenger R.R."/>
            <person name="Richter M."/>
            <person name="Diez M.S."/>
            <person name="Solano J."/>
            <person name="Bargiela R."/>
            <person name="Golyshina O.V."/>
            <person name="Manteca A."/>
            <person name="Ramos J.L."/>
            <person name="Gallego J.R."/>
            <person name="Llorente I."/>
            <person name="Martins Dos Santos V.A."/>
            <person name="Jensen O.N."/>
            <person name="Pelaez A.I."/>
            <person name="Sanchez J."/>
            <person name="Ferrer M."/>
        </authorList>
    </citation>
    <scope>NUCLEOTIDE SEQUENCE</scope>
</reference>
<feature type="coiled-coil region" evidence="8">
    <location>
        <begin position="30"/>
        <end position="98"/>
    </location>
</feature>
<keyword evidence="3" id="KW-0963">Cytoplasm</keyword>
<sequence>MIDIKLLRNDPDTVVANLARRGFPFDSSWYREQEGRRKAIQIRLEDLRSQRNEGSKTVGKIKSGGGSPADLAAQMERLTQINRELEVAEQGFRRIEEELEAFHLTLPNLIDDSVPDGANATQNIEIRRAGTLPQFNFQARDHVAIGEQLACMSFAEASR</sequence>
<evidence type="ECO:0000256" key="3">
    <source>
        <dbReference type="ARBA" id="ARBA00022490"/>
    </source>
</evidence>
<dbReference type="Gene3D" id="1.10.287.40">
    <property type="entry name" value="Serine-tRNA synthetase, tRNA binding domain"/>
    <property type="match status" value="1"/>
</dbReference>
<evidence type="ECO:0000256" key="1">
    <source>
        <dbReference type="ARBA" id="ARBA00005045"/>
    </source>
</evidence>
<organism evidence="10">
    <name type="scientific">mine drainage metagenome</name>
    <dbReference type="NCBI Taxonomy" id="410659"/>
    <lineage>
        <taxon>unclassified sequences</taxon>
        <taxon>metagenomes</taxon>
        <taxon>ecological metagenomes</taxon>
    </lineage>
</organism>
<dbReference type="InterPro" id="IPR015866">
    <property type="entry name" value="Ser-tRNA-synth_1_N"/>
</dbReference>
<comment type="caution">
    <text evidence="10">The sequence shown here is derived from an EMBL/GenBank/DDBJ whole genome shotgun (WGS) entry which is preliminary data.</text>
</comment>
<evidence type="ECO:0000313" key="10">
    <source>
        <dbReference type="EMBL" id="EQD61226.1"/>
    </source>
</evidence>
<dbReference type="GO" id="GO:0006412">
    <property type="term" value="P:translation"/>
    <property type="evidence" value="ECO:0007669"/>
    <property type="project" value="UniProtKB-KW"/>
</dbReference>
<dbReference type="PANTHER" id="PTHR43697:SF1">
    <property type="entry name" value="SERINE--TRNA LIGASE"/>
    <property type="match status" value="1"/>
</dbReference>
<evidence type="ECO:0000256" key="8">
    <source>
        <dbReference type="SAM" id="Coils"/>
    </source>
</evidence>
<dbReference type="EMBL" id="AUZX01006971">
    <property type="protein sequence ID" value="EQD61226.1"/>
    <property type="molecule type" value="Genomic_DNA"/>
</dbReference>
<evidence type="ECO:0000256" key="7">
    <source>
        <dbReference type="ARBA" id="ARBA00048823"/>
    </source>
</evidence>
<reference evidence="10" key="1">
    <citation type="submission" date="2013-08" db="EMBL/GenBank/DDBJ databases">
        <authorList>
            <person name="Mendez C."/>
            <person name="Richter M."/>
            <person name="Ferrer M."/>
            <person name="Sanchez J."/>
        </authorList>
    </citation>
    <scope>NUCLEOTIDE SEQUENCE</scope>
</reference>
<evidence type="ECO:0000256" key="6">
    <source>
        <dbReference type="ARBA" id="ARBA00047929"/>
    </source>
</evidence>
<dbReference type="Pfam" id="PF02403">
    <property type="entry name" value="Seryl_tRNA_N"/>
    <property type="match status" value="1"/>
</dbReference>
<comment type="catalytic activity">
    <reaction evidence="7">
        <text>tRNA(Ser) + L-serine + ATP = L-seryl-tRNA(Ser) + AMP + diphosphate + H(+)</text>
        <dbReference type="Rhea" id="RHEA:12292"/>
        <dbReference type="Rhea" id="RHEA-COMP:9669"/>
        <dbReference type="Rhea" id="RHEA-COMP:9703"/>
        <dbReference type="ChEBI" id="CHEBI:15378"/>
        <dbReference type="ChEBI" id="CHEBI:30616"/>
        <dbReference type="ChEBI" id="CHEBI:33019"/>
        <dbReference type="ChEBI" id="CHEBI:33384"/>
        <dbReference type="ChEBI" id="CHEBI:78442"/>
        <dbReference type="ChEBI" id="CHEBI:78533"/>
        <dbReference type="ChEBI" id="CHEBI:456215"/>
        <dbReference type="EC" id="6.1.1.11"/>
    </reaction>
</comment>
<dbReference type="Gene3D" id="3.30.930.10">
    <property type="entry name" value="Bira Bifunctional Protein, Domain 2"/>
    <property type="match status" value="1"/>
</dbReference>
<dbReference type="GO" id="GO:0004828">
    <property type="term" value="F:serine-tRNA ligase activity"/>
    <property type="evidence" value="ECO:0007669"/>
    <property type="project" value="UniProtKB-EC"/>
</dbReference>
<evidence type="ECO:0000256" key="5">
    <source>
        <dbReference type="ARBA" id="ARBA00033352"/>
    </source>
</evidence>
<keyword evidence="4" id="KW-0648">Protein biosynthesis</keyword>
<feature type="non-terminal residue" evidence="10">
    <location>
        <position position="159"/>
    </location>
</feature>
<keyword evidence="10" id="KW-0030">Aminoacyl-tRNA synthetase</keyword>
<dbReference type="AlphaFoldDB" id="T1AKU4"/>
<gene>
    <name evidence="10" type="ORF">B1A_09782</name>
</gene>
<dbReference type="PANTHER" id="PTHR43697">
    <property type="entry name" value="SERYL-TRNA SYNTHETASE"/>
    <property type="match status" value="1"/>
</dbReference>
<dbReference type="InterPro" id="IPR045864">
    <property type="entry name" value="aa-tRNA-synth_II/BPL/LPL"/>
</dbReference>
<protein>
    <recommendedName>
        <fullName evidence="5">Seryl-tRNA(Ser/Sec) synthetase</fullName>
    </recommendedName>
</protein>
<comment type="catalytic activity">
    <reaction evidence="6">
        <text>tRNA(Sec) + L-serine + ATP = L-seryl-tRNA(Sec) + AMP + diphosphate + H(+)</text>
        <dbReference type="Rhea" id="RHEA:42580"/>
        <dbReference type="Rhea" id="RHEA-COMP:9742"/>
        <dbReference type="Rhea" id="RHEA-COMP:10128"/>
        <dbReference type="ChEBI" id="CHEBI:15378"/>
        <dbReference type="ChEBI" id="CHEBI:30616"/>
        <dbReference type="ChEBI" id="CHEBI:33019"/>
        <dbReference type="ChEBI" id="CHEBI:33384"/>
        <dbReference type="ChEBI" id="CHEBI:78442"/>
        <dbReference type="ChEBI" id="CHEBI:78533"/>
        <dbReference type="ChEBI" id="CHEBI:456215"/>
        <dbReference type="EC" id="6.1.1.11"/>
    </reaction>
</comment>
<comment type="pathway">
    <text evidence="1">Aminoacyl-tRNA biosynthesis; selenocysteinyl-tRNA(Sec) biosynthesis; L-seryl-tRNA(Sec) from L-serine and tRNA(Sec): step 1/1.</text>
</comment>